<dbReference type="Pfam" id="PF01983">
    <property type="entry name" value="CofC"/>
    <property type="match status" value="1"/>
</dbReference>
<keyword evidence="2 5" id="KW-0548">Nucleotidyltransferase</keyword>
<reference evidence="5" key="1">
    <citation type="submission" date="2010-08" db="EMBL/GenBank/DDBJ databases">
        <authorList>
            <person name="Muzny D."/>
            <person name="Qin X."/>
            <person name="Buhay C."/>
            <person name="Dugan-Rocha S."/>
            <person name="Ding Y."/>
            <person name="Chen G."/>
            <person name="Hawes A."/>
            <person name="Holder M."/>
            <person name="Jhangiani S."/>
            <person name="Johnson A."/>
            <person name="Khan Z."/>
            <person name="Li Z."/>
            <person name="Liu W."/>
            <person name="Liu X."/>
            <person name="Perez L."/>
            <person name="Shen H."/>
            <person name="Wang Q."/>
            <person name="Watt J."/>
            <person name="Xi L."/>
            <person name="Xin Y."/>
            <person name="Zhou J."/>
            <person name="Deng J."/>
            <person name="Jiang H."/>
            <person name="Liu Y."/>
            <person name="Qu J."/>
            <person name="Song X.-Z."/>
            <person name="Zhang L."/>
            <person name="Villasana D."/>
            <person name="Johnson A."/>
            <person name="Liu J."/>
            <person name="Liyanage D."/>
            <person name="Lorensuhewa L."/>
            <person name="Robinson T."/>
            <person name="Song A."/>
            <person name="Song B.-B."/>
            <person name="Dinh H."/>
            <person name="Thornton R."/>
            <person name="Coyle M."/>
            <person name="Francisco L."/>
            <person name="Jackson L."/>
            <person name="Javaid M."/>
            <person name="Korchina V."/>
            <person name="Kovar C."/>
            <person name="Mata R."/>
            <person name="Mathew T."/>
            <person name="Ngo R."/>
            <person name="Nguyen L."/>
            <person name="Nguyen N."/>
            <person name="Okwuonu G."/>
            <person name="Ongeri F."/>
            <person name="Pham C."/>
            <person name="Simmons D."/>
            <person name="Wilczek-Boney K."/>
            <person name="Hale W."/>
            <person name="Jakkamsetti A."/>
            <person name="Pham P."/>
            <person name="Ruth R."/>
            <person name="San Lucas F."/>
            <person name="Warren J."/>
            <person name="Zhang J."/>
            <person name="Zhao Z."/>
            <person name="Zhou C."/>
            <person name="Zhu D."/>
            <person name="Lee S."/>
            <person name="Bess C."/>
            <person name="Blankenburg K."/>
            <person name="Forbes L."/>
            <person name="Fu Q."/>
            <person name="Gubbala S."/>
            <person name="Hirani K."/>
            <person name="Jayaseelan J.C."/>
            <person name="Lara F."/>
            <person name="Munidasa M."/>
            <person name="Palculict T."/>
            <person name="Patil S."/>
            <person name="Pu L.-L."/>
            <person name="Saada N."/>
            <person name="Tang L."/>
            <person name="Weissenberger G."/>
            <person name="Zhu Y."/>
            <person name="Hemphill L."/>
            <person name="Shang Y."/>
            <person name="Youmans B."/>
            <person name="Ayvaz T."/>
            <person name="Ross M."/>
            <person name="Santibanez J."/>
            <person name="Aqrawi P."/>
            <person name="Gross S."/>
            <person name="Joshi V."/>
            <person name="Fowler G."/>
            <person name="Nazareth L."/>
            <person name="Reid J."/>
            <person name="Worley K."/>
            <person name="Petrosino J."/>
            <person name="Highlander S."/>
            <person name="Gibbs R."/>
        </authorList>
    </citation>
    <scope>NUCLEOTIDE SEQUENCE [LARGE SCALE GENOMIC DNA]</scope>
    <source>
        <strain evidence="5">DSM 15272</strain>
    </source>
</reference>
<dbReference type="PANTHER" id="PTHR40392:SF1">
    <property type="entry name" value="2-PHOSPHO-L-LACTATE GUANYLYLTRANSFERASE"/>
    <property type="match status" value="1"/>
</dbReference>
<dbReference type="EMBL" id="ACLF03000013">
    <property type="protein sequence ID" value="EFQ81994.1"/>
    <property type="molecule type" value="Genomic_DNA"/>
</dbReference>
<dbReference type="SUPFAM" id="SSF53448">
    <property type="entry name" value="Nucleotide-diphospho-sugar transferases"/>
    <property type="match status" value="1"/>
</dbReference>
<evidence type="ECO:0000256" key="1">
    <source>
        <dbReference type="ARBA" id="ARBA00022679"/>
    </source>
</evidence>
<dbReference type="InterPro" id="IPR002835">
    <property type="entry name" value="CofC"/>
</dbReference>
<evidence type="ECO:0000313" key="5">
    <source>
        <dbReference type="EMBL" id="EFQ81994.1"/>
    </source>
</evidence>
<dbReference type="InterPro" id="IPR029044">
    <property type="entry name" value="Nucleotide-diphossugar_trans"/>
</dbReference>
<accession>E2SFM7</accession>
<organism evidence="5 6">
    <name type="scientific">Aeromicrobium marinum DSM 15272</name>
    <dbReference type="NCBI Taxonomy" id="585531"/>
    <lineage>
        <taxon>Bacteria</taxon>
        <taxon>Bacillati</taxon>
        <taxon>Actinomycetota</taxon>
        <taxon>Actinomycetes</taxon>
        <taxon>Propionibacteriales</taxon>
        <taxon>Nocardioidaceae</taxon>
        <taxon>Aeromicrobium</taxon>
    </lineage>
</organism>
<dbReference type="OrthoDB" id="9151145at2"/>
<name>E2SFM7_9ACTN</name>
<dbReference type="HOGENOM" id="CLU_076569_0_0_11"/>
<dbReference type="PANTHER" id="PTHR40392">
    <property type="entry name" value="2-PHOSPHO-L-LACTATE GUANYLYLTRANSFERASE"/>
    <property type="match status" value="1"/>
</dbReference>
<dbReference type="Proteomes" id="UP000003111">
    <property type="component" value="Unassembled WGS sequence"/>
</dbReference>
<dbReference type="GO" id="GO:0043814">
    <property type="term" value="F:phospholactate guanylyltransferase activity"/>
    <property type="evidence" value="ECO:0007669"/>
    <property type="project" value="InterPro"/>
</dbReference>
<dbReference type="AlphaFoldDB" id="E2SFM7"/>
<dbReference type="NCBIfam" id="TIGR03552">
    <property type="entry name" value="F420_cofC"/>
    <property type="match status" value="1"/>
</dbReference>
<dbReference type="RefSeq" id="WP_007079043.1">
    <property type="nucleotide sequence ID" value="NZ_CM001024.1"/>
</dbReference>
<keyword evidence="4" id="KW-0342">GTP-binding</keyword>
<evidence type="ECO:0000256" key="2">
    <source>
        <dbReference type="ARBA" id="ARBA00022695"/>
    </source>
</evidence>
<proteinExistence type="predicted"/>
<evidence type="ECO:0000256" key="4">
    <source>
        <dbReference type="ARBA" id="ARBA00023134"/>
    </source>
</evidence>
<keyword evidence="1" id="KW-0808">Transferase</keyword>
<evidence type="ECO:0000256" key="3">
    <source>
        <dbReference type="ARBA" id="ARBA00022741"/>
    </source>
</evidence>
<keyword evidence="6" id="KW-1185">Reference proteome</keyword>
<evidence type="ECO:0000313" key="6">
    <source>
        <dbReference type="Proteomes" id="UP000003111"/>
    </source>
</evidence>
<comment type="caution">
    <text evidence="5">The sequence shown here is derived from an EMBL/GenBank/DDBJ whole genome shotgun (WGS) entry which is preliminary data.</text>
</comment>
<dbReference type="STRING" id="585531.HMPREF0063_12836"/>
<dbReference type="GO" id="GO:0005525">
    <property type="term" value="F:GTP binding"/>
    <property type="evidence" value="ECO:0007669"/>
    <property type="project" value="UniProtKB-KW"/>
</dbReference>
<sequence length="227" mass="23948">MRPGDALTPFTAVVPVKQFGRAKTRLSQDPALRASLARAFAADVVASLRAASMVSDVVVVVSRDTDELPNWGTEVHVLRERAWSVGNGLNDAVWRGVAWCRRITPDRPVVVVPADLAALTPATVDDALVLAGSHELAHVADATGHGTTLITALDPRHLTGHYGPGSAHRHDAAGHTRLPGVDPRVRLDVDTAADLRAAVALGVGPATATVIDRFGLRDAPHGRLQPI</sequence>
<gene>
    <name evidence="5" type="ORF">HMPREF0063_12836</name>
</gene>
<protein>
    <submittedName>
        <fullName evidence="5">2-phospho-L-lactate guanylyltransferase CofC</fullName>
    </submittedName>
</protein>
<dbReference type="eggNOG" id="COG1920">
    <property type="taxonomic scope" value="Bacteria"/>
</dbReference>
<keyword evidence="3" id="KW-0547">Nucleotide-binding</keyword>
<dbReference type="Gene3D" id="3.90.550.10">
    <property type="entry name" value="Spore Coat Polysaccharide Biosynthesis Protein SpsA, Chain A"/>
    <property type="match status" value="1"/>
</dbReference>